<dbReference type="PANTHER" id="PTHR43433:SF5">
    <property type="entry name" value="AB HYDROLASE-1 DOMAIN-CONTAINING PROTEIN"/>
    <property type="match status" value="1"/>
</dbReference>
<evidence type="ECO:0000259" key="1">
    <source>
        <dbReference type="Pfam" id="PF00561"/>
    </source>
</evidence>
<accession>A0ABU0FGF0</accession>
<feature type="domain" description="AB hydrolase-1" evidence="1">
    <location>
        <begin position="30"/>
        <end position="260"/>
    </location>
</feature>
<keyword evidence="3" id="KW-1185">Reference proteome</keyword>
<dbReference type="InterPro" id="IPR029058">
    <property type="entry name" value="AB_hydrolase_fold"/>
</dbReference>
<dbReference type="Proteomes" id="UP001237448">
    <property type="component" value="Unassembled WGS sequence"/>
</dbReference>
<name>A0ABU0FGF0_9HYPH</name>
<dbReference type="InterPro" id="IPR050471">
    <property type="entry name" value="AB_hydrolase"/>
</dbReference>
<dbReference type="Gene3D" id="3.40.50.1820">
    <property type="entry name" value="alpha/beta hydrolase"/>
    <property type="match status" value="1"/>
</dbReference>
<dbReference type="Pfam" id="PF00561">
    <property type="entry name" value="Abhydrolase_1"/>
    <property type="match status" value="1"/>
</dbReference>
<organism evidence="2 3">
    <name type="scientific">Labrys monachus</name>
    <dbReference type="NCBI Taxonomy" id="217067"/>
    <lineage>
        <taxon>Bacteria</taxon>
        <taxon>Pseudomonadati</taxon>
        <taxon>Pseudomonadota</taxon>
        <taxon>Alphaproteobacteria</taxon>
        <taxon>Hyphomicrobiales</taxon>
        <taxon>Xanthobacteraceae</taxon>
        <taxon>Labrys</taxon>
    </lineage>
</organism>
<dbReference type="SUPFAM" id="SSF53474">
    <property type="entry name" value="alpha/beta-Hydrolases"/>
    <property type="match status" value="1"/>
</dbReference>
<dbReference type="PANTHER" id="PTHR43433">
    <property type="entry name" value="HYDROLASE, ALPHA/BETA FOLD FAMILY PROTEIN"/>
    <property type="match status" value="1"/>
</dbReference>
<dbReference type="RefSeq" id="WP_307429369.1">
    <property type="nucleotide sequence ID" value="NZ_JAUSVK010000001.1"/>
</dbReference>
<dbReference type="EMBL" id="JAUSVK010000001">
    <property type="protein sequence ID" value="MDQ0393682.1"/>
    <property type="molecule type" value="Genomic_DNA"/>
</dbReference>
<evidence type="ECO:0000313" key="3">
    <source>
        <dbReference type="Proteomes" id="UP001237448"/>
    </source>
</evidence>
<sequence length="275" mass="29216">MSFENAPTKAIDVDGTSFVYREIGEKSDVPVIFLHHLTAVLDDWDPRVVDGVAAEHQVIIFDNRGVGGSGGATPTSVEEMARDAVAFIRALGLSKVDLLGFSLGGFVAQVIAQEQPDLIRKVIIAGSGPAGGEGLSNMGAVLQDALAKAGASGKHPKHFLFFSQTDNGQVAASAFLARLNEREGDRDAAISNETIGAQLTAIHAWGQGDPSKLSEIHHPVLVANGDDDVMAPTINSFELARRLPNAQLSIFPDASHGGIFQYHPVFVQQALDFLR</sequence>
<gene>
    <name evidence="2" type="ORF">J3R73_003474</name>
</gene>
<dbReference type="PRINTS" id="PR00111">
    <property type="entry name" value="ABHYDROLASE"/>
</dbReference>
<comment type="caution">
    <text evidence="2">The sequence shown here is derived from an EMBL/GenBank/DDBJ whole genome shotgun (WGS) entry which is preliminary data.</text>
</comment>
<protein>
    <submittedName>
        <fullName evidence="2">Pimeloyl-ACP methyl ester carboxylesterase</fullName>
    </submittedName>
</protein>
<dbReference type="InterPro" id="IPR000073">
    <property type="entry name" value="AB_hydrolase_1"/>
</dbReference>
<reference evidence="2 3" key="1">
    <citation type="submission" date="2023-07" db="EMBL/GenBank/DDBJ databases">
        <title>Genomic Encyclopedia of Type Strains, Phase IV (KMG-IV): sequencing the most valuable type-strain genomes for metagenomic binning, comparative biology and taxonomic classification.</title>
        <authorList>
            <person name="Goeker M."/>
        </authorList>
    </citation>
    <scope>NUCLEOTIDE SEQUENCE [LARGE SCALE GENOMIC DNA]</scope>
    <source>
        <strain evidence="2 3">DSM 5896</strain>
    </source>
</reference>
<evidence type="ECO:0000313" key="2">
    <source>
        <dbReference type="EMBL" id="MDQ0393682.1"/>
    </source>
</evidence>
<proteinExistence type="predicted"/>